<dbReference type="CDD" id="cd12082">
    <property type="entry name" value="MATE_like"/>
    <property type="match status" value="1"/>
</dbReference>
<proteinExistence type="predicted"/>
<dbReference type="PANTHER" id="PTHR30250">
    <property type="entry name" value="PST FAMILY PREDICTED COLANIC ACID TRANSPORTER"/>
    <property type="match status" value="1"/>
</dbReference>
<keyword evidence="4 6" id="KW-1133">Transmembrane helix</keyword>
<dbReference type="Proteomes" id="UP001597049">
    <property type="component" value="Unassembled WGS sequence"/>
</dbReference>
<feature type="transmembrane region" description="Helical" evidence="6">
    <location>
        <begin position="157"/>
        <end position="181"/>
    </location>
</feature>
<evidence type="ECO:0000256" key="2">
    <source>
        <dbReference type="ARBA" id="ARBA00022475"/>
    </source>
</evidence>
<feature type="transmembrane region" description="Helical" evidence="6">
    <location>
        <begin position="442"/>
        <end position="460"/>
    </location>
</feature>
<evidence type="ECO:0000256" key="5">
    <source>
        <dbReference type="ARBA" id="ARBA00023136"/>
    </source>
</evidence>
<evidence type="ECO:0000256" key="4">
    <source>
        <dbReference type="ARBA" id="ARBA00022989"/>
    </source>
</evidence>
<organism evidence="7 8">
    <name type="scientific">Psychroflexus salinarum</name>
    <dbReference type="NCBI Taxonomy" id="546024"/>
    <lineage>
        <taxon>Bacteria</taxon>
        <taxon>Pseudomonadati</taxon>
        <taxon>Bacteroidota</taxon>
        <taxon>Flavobacteriia</taxon>
        <taxon>Flavobacteriales</taxon>
        <taxon>Flavobacteriaceae</taxon>
        <taxon>Psychroflexus</taxon>
    </lineage>
</organism>
<dbReference type="EMBL" id="JBHTIV010000005">
    <property type="protein sequence ID" value="MFD0931606.1"/>
    <property type="molecule type" value="Genomic_DNA"/>
</dbReference>
<evidence type="ECO:0000256" key="6">
    <source>
        <dbReference type="SAM" id="Phobius"/>
    </source>
</evidence>
<dbReference type="InterPro" id="IPR050833">
    <property type="entry name" value="Poly_Biosynth_Transport"/>
</dbReference>
<feature type="transmembrane region" description="Helical" evidence="6">
    <location>
        <begin position="341"/>
        <end position="365"/>
    </location>
</feature>
<evidence type="ECO:0000313" key="8">
    <source>
        <dbReference type="Proteomes" id="UP001597049"/>
    </source>
</evidence>
<keyword evidence="5 6" id="KW-0472">Membrane</keyword>
<comment type="caution">
    <text evidence="7">The sequence shown here is derived from an EMBL/GenBank/DDBJ whole genome shotgun (WGS) entry which is preliminary data.</text>
</comment>
<dbReference type="RefSeq" id="WP_379656937.1">
    <property type="nucleotide sequence ID" value="NZ_JBHTIV010000005.1"/>
</dbReference>
<feature type="transmembrane region" description="Helical" evidence="6">
    <location>
        <begin position="127"/>
        <end position="145"/>
    </location>
</feature>
<name>A0ABW3GLX6_9FLAO</name>
<dbReference type="PANTHER" id="PTHR30250:SF26">
    <property type="entry name" value="PSMA PROTEIN"/>
    <property type="match status" value="1"/>
</dbReference>
<feature type="transmembrane region" description="Helical" evidence="6">
    <location>
        <begin position="466"/>
        <end position="487"/>
    </location>
</feature>
<comment type="subcellular location">
    <subcellularLocation>
        <location evidence="1">Cell membrane</location>
        <topology evidence="1">Multi-pass membrane protein</topology>
    </subcellularLocation>
</comment>
<feature type="transmembrane region" description="Helical" evidence="6">
    <location>
        <begin position="403"/>
        <end position="421"/>
    </location>
</feature>
<feature type="transmembrane region" description="Helical" evidence="6">
    <location>
        <begin position="12"/>
        <end position="29"/>
    </location>
</feature>
<keyword evidence="8" id="KW-1185">Reference proteome</keyword>
<feature type="transmembrane region" description="Helical" evidence="6">
    <location>
        <begin position="377"/>
        <end position="397"/>
    </location>
</feature>
<gene>
    <name evidence="7" type="ORF">ACFQ0R_03235</name>
</gene>
<feature type="transmembrane region" description="Helical" evidence="6">
    <location>
        <begin position="41"/>
        <end position="64"/>
    </location>
</feature>
<feature type="transmembrane region" description="Helical" evidence="6">
    <location>
        <begin position="311"/>
        <end position="335"/>
    </location>
</feature>
<keyword evidence="2" id="KW-1003">Cell membrane</keyword>
<evidence type="ECO:0000256" key="1">
    <source>
        <dbReference type="ARBA" id="ARBA00004651"/>
    </source>
</evidence>
<reference evidence="8" key="1">
    <citation type="journal article" date="2019" name="Int. J. Syst. Evol. Microbiol.">
        <title>The Global Catalogue of Microorganisms (GCM) 10K type strain sequencing project: providing services to taxonomists for standard genome sequencing and annotation.</title>
        <authorList>
            <consortium name="The Broad Institute Genomics Platform"/>
            <consortium name="The Broad Institute Genome Sequencing Center for Infectious Disease"/>
            <person name="Wu L."/>
            <person name="Ma J."/>
        </authorList>
    </citation>
    <scope>NUCLEOTIDE SEQUENCE [LARGE SCALE GENOMIC DNA]</scope>
    <source>
        <strain evidence="8">CCUG 56752</strain>
    </source>
</reference>
<evidence type="ECO:0000313" key="7">
    <source>
        <dbReference type="EMBL" id="MFD0931606.1"/>
    </source>
</evidence>
<feature type="transmembrane region" description="Helical" evidence="6">
    <location>
        <begin position="85"/>
        <end position="115"/>
    </location>
</feature>
<feature type="transmembrane region" description="Helical" evidence="6">
    <location>
        <begin position="187"/>
        <end position="206"/>
    </location>
</feature>
<sequence>MFDNKLIAKNTIFLYVRMLIVLVVSLYTSRIVLIELGVEDYGIYSVVGGVVMFFGFLNGAMVAGTQRFLSFEIGRNDFSRLKETFNAALLIHIFLAFTILILAETVGLWFVRFYLKIPSNRIDAALFVYHFSVFSFVVSIIKVPYNAIIIARERMYAFAYFGVFEMVLKLIAVFLLIWFSYDKLKLYSFLLFIVSIIVALVYLIFAKRNFSETNFKLIRKRHIYKELINYSGWNLLGSFSMISKGQGINILSNIFFGTTVNAAYAISNQIYNSVYSFVSNFQMASNPQIISNYASGNIYDMLDLVRRTSKFSFYLIFILTLPFILEIKFILNLWLDVVPEYTVIFTILILMNSWIDSFSSPLVTLIQATGRIKFYQIFIATIFTLNVPIAYLLFKFGFPPESAFISIIFINFVALGTRLIFVKKNVPEFSILEFLKDILWRNIPVILLSASIPIIFKSIFESNSLFQTLINMLISFILSMTFVYFIGLKNNERKFVKSLLINFINKN</sequence>
<accession>A0ABW3GLX6</accession>
<protein>
    <submittedName>
        <fullName evidence="7">MATE family efflux transporter</fullName>
    </submittedName>
</protein>
<evidence type="ECO:0000256" key="3">
    <source>
        <dbReference type="ARBA" id="ARBA00022692"/>
    </source>
</evidence>
<keyword evidence="3 6" id="KW-0812">Transmembrane</keyword>